<evidence type="ECO:0000313" key="1">
    <source>
        <dbReference type="Ensembl" id="ENSOMYP00000110039.1"/>
    </source>
</evidence>
<accession>A0A8K9UEW6</accession>
<protein>
    <submittedName>
        <fullName evidence="1">Uncharacterized protein</fullName>
    </submittedName>
</protein>
<dbReference type="AlphaFoldDB" id="A0A8K9UEW6"/>
<evidence type="ECO:0000313" key="2">
    <source>
        <dbReference type="Proteomes" id="UP000694395"/>
    </source>
</evidence>
<sequence>MREATVPPSALTPSWTASHLILTQETVDGADVKNSYWLETEGLERCLQHIEAHGCVVETLTTDRHASVRVFLRDSNPHIWHEYYLWHNAKGVRKQLLAIAKPETEAIIQVNDSGVSFVPGLSQVLPWVRAITHHVGYCATTAGGRVRLAKEKGITAVHHITNEHPQQTSPTYPPEEEETRPWLITASTAFEKVRNIIPNLRLLKDLCKYTTCPRVRGHLLVEHLVPKTWASI</sequence>
<dbReference type="Ensembl" id="ENSOMYT00000141521.1">
    <property type="protein sequence ID" value="ENSOMYP00000110039.1"/>
    <property type="gene ID" value="ENSOMYG00000065169.1"/>
</dbReference>
<name>A0A8K9UEW6_ONCMY</name>
<proteinExistence type="predicted"/>
<dbReference type="Proteomes" id="UP000694395">
    <property type="component" value="Chromosome 8"/>
</dbReference>
<reference evidence="1" key="3">
    <citation type="submission" date="2025-09" db="UniProtKB">
        <authorList>
            <consortium name="Ensembl"/>
        </authorList>
    </citation>
    <scope>IDENTIFICATION</scope>
</reference>
<reference evidence="1" key="1">
    <citation type="submission" date="2020-07" db="EMBL/GenBank/DDBJ databases">
        <title>A long reads based de novo assembly of the rainbow trout Arlee double haploid line genome.</title>
        <authorList>
            <person name="Gao G."/>
            <person name="Palti Y."/>
        </authorList>
    </citation>
    <scope>NUCLEOTIDE SEQUENCE [LARGE SCALE GENOMIC DNA]</scope>
</reference>
<dbReference type="PANTHER" id="PTHR31751">
    <property type="entry name" value="SI:CH211-108C17.2-RELATED-RELATED"/>
    <property type="match status" value="1"/>
</dbReference>
<dbReference type="PANTHER" id="PTHR31751:SF42">
    <property type="entry name" value="PROTEIN CBG10204"/>
    <property type="match status" value="1"/>
</dbReference>
<keyword evidence="2" id="KW-1185">Reference proteome</keyword>
<dbReference type="GeneTree" id="ENSGT00940000164945"/>
<organism evidence="1 2">
    <name type="scientific">Oncorhynchus mykiss</name>
    <name type="common">Rainbow trout</name>
    <name type="synonym">Salmo gairdneri</name>
    <dbReference type="NCBI Taxonomy" id="8022"/>
    <lineage>
        <taxon>Eukaryota</taxon>
        <taxon>Metazoa</taxon>
        <taxon>Chordata</taxon>
        <taxon>Craniata</taxon>
        <taxon>Vertebrata</taxon>
        <taxon>Euteleostomi</taxon>
        <taxon>Actinopterygii</taxon>
        <taxon>Neopterygii</taxon>
        <taxon>Teleostei</taxon>
        <taxon>Protacanthopterygii</taxon>
        <taxon>Salmoniformes</taxon>
        <taxon>Salmonidae</taxon>
        <taxon>Salmoninae</taxon>
        <taxon>Oncorhynchus</taxon>
    </lineage>
</organism>
<reference evidence="1" key="2">
    <citation type="submission" date="2025-08" db="UniProtKB">
        <authorList>
            <consortium name="Ensembl"/>
        </authorList>
    </citation>
    <scope>IDENTIFICATION</scope>
</reference>